<keyword evidence="2" id="KW-1185">Reference proteome</keyword>
<comment type="caution">
    <text evidence="1">The sequence shown here is derived from an EMBL/GenBank/DDBJ whole genome shotgun (WGS) entry which is preliminary data.</text>
</comment>
<proteinExistence type="predicted"/>
<sequence>MFNFARSIVCSGLDEERRTQLLKQYEAKDNLAILGPPKLNKLLVPTLKASASIVKRDEYQAQSQAQVAASLNAFGSTISLLLGPEVRQLLAEETNPALRQLADGFHLLTDHQHRLSLARRAFIKPSFSLIGKNAAENAPVDEWLLGAHSPRI</sequence>
<dbReference type="EMBL" id="LBMM01019836">
    <property type="protein sequence ID" value="KMQ83440.1"/>
    <property type="molecule type" value="Genomic_DNA"/>
</dbReference>
<dbReference type="PaxDb" id="67767-A0A0J7MSF3"/>
<evidence type="ECO:0000313" key="1">
    <source>
        <dbReference type="EMBL" id="KMQ83440.1"/>
    </source>
</evidence>
<evidence type="ECO:0000313" key="2">
    <source>
        <dbReference type="Proteomes" id="UP000036403"/>
    </source>
</evidence>
<dbReference type="AlphaFoldDB" id="A0A0J7MSF3"/>
<reference evidence="1 2" key="1">
    <citation type="submission" date="2015-04" db="EMBL/GenBank/DDBJ databases">
        <title>Lasius niger genome sequencing.</title>
        <authorList>
            <person name="Konorov E.A."/>
            <person name="Nikitin M.A."/>
            <person name="Kirill M.V."/>
            <person name="Chang P."/>
        </authorList>
    </citation>
    <scope>NUCLEOTIDE SEQUENCE [LARGE SCALE GENOMIC DNA]</scope>
    <source>
        <tissue evidence="1">Whole</tissue>
    </source>
</reference>
<accession>A0A0J7MSF3</accession>
<name>A0A0J7MSF3_LASNI</name>
<dbReference type="OrthoDB" id="7555207at2759"/>
<dbReference type="Proteomes" id="UP000036403">
    <property type="component" value="Unassembled WGS sequence"/>
</dbReference>
<organism evidence="1 2">
    <name type="scientific">Lasius niger</name>
    <name type="common">Black garden ant</name>
    <dbReference type="NCBI Taxonomy" id="67767"/>
    <lineage>
        <taxon>Eukaryota</taxon>
        <taxon>Metazoa</taxon>
        <taxon>Ecdysozoa</taxon>
        <taxon>Arthropoda</taxon>
        <taxon>Hexapoda</taxon>
        <taxon>Insecta</taxon>
        <taxon>Pterygota</taxon>
        <taxon>Neoptera</taxon>
        <taxon>Endopterygota</taxon>
        <taxon>Hymenoptera</taxon>
        <taxon>Apocrita</taxon>
        <taxon>Aculeata</taxon>
        <taxon>Formicoidea</taxon>
        <taxon>Formicidae</taxon>
        <taxon>Formicinae</taxon>
        <taxon>Lasius</taxon>
        <taxon>Lasius</taxon>
    </lineage>
</organism>
<protein>
    <submittedName>
        <fullName evidence="1">Uncharacterized protein</fullName>
    </submittedName>
</protein>
<gene>
    <name evidence="1" type="ORF">RF55_20037</name>
</gene>